<evidence type="ECO:0000256" key="3">
    <source>
        <dbReference type="ARBA" id="ARBA00022598"/>
    </source>
</evidence>
<dbReference type="Gene3D" id="3.30.470.20">
    <property type="entry name" value="ATP-grasp fold, B domain"/>
    <property type="match status" value="1"/>
</dbReference>
<dbReference type="GO" id="GO:0000287">
    <property type="term" value="F:magnesium ion binding"/>
    <property type="evidence" value="ECO:0007669"/>
    <property type="project" value="UniProtKB-UniRule"/>
</dbReference>
<evidence type="ECO:0000259" key="8">
    <source>
        <dbReference type="Pfam" id="PF00549"/>
    </source>
</evidence>
<evidence type="ECO:0000313" key="10">
    <source>
        <dbReference type="EMBL" id="OYQ42900.1"/>
    </source>
</evidence>
<comment type="catalytic activity">
    <reaction evidence="7">
        <text>GTP + succinate + CoA = succinyl-CoA + GDP + phosphate</text>
        <dbReference type="Rhea" id="RHEA:22120"/>
        <dbReference type="ChEBI" id="CHEBI:30031"/>
        <dbReference type="ChEBI" id="CHEBI:37565"/>
        <dbReference type="ChEBI" id="CHEBI:43474"/>
        <dbReference type="ChEBI" id="CHEBI:57287"/>
        <dbReference type="ChEBI" id="CHEBI:57292"/>
        <dbReference type="ChEBI" id="CHEBI:58189"/>
    </reaction>
</comment>
<dbReference type="InterPro" id="IPR013650">
    <property type="entry name" value="ATP-grasp_succ-CoA_synth-type"/>
</dbReference>
<feature type="domain" description="ATP-citrate synthase/succinyl-CoA ligase C-terminal" evidence="8">
    <location>
        <begin position="271"/>
        <end position="391"/>
    </location>
</feature>
<dbReference type="Pfam" id="PF00549">
    <property type="entry name" value="Ligase_CoA"/>
    <property type="match status" value="1"/>
</dbReference>
<keyword evidence="6 7" id="KW-0460">Magnesium</keyword>
<dbReference type="PIRSF" id="PIRSF001554">
    <property type="entry name" value="SucCS_beta"/>
    <property type="match status" value="1"/>
</dbReference>
<dbReference type="Gene3D" id="3.40.50.261">
    <property type="entry name" value="Succinyl-CoA synthetase domains"/>
    <property type="match status" value="1"/>
</dbReference>
<dbReference type="HAMAP" id="MF_00558">
    <property type="entry name" value="Succ_CoA_beta"/>
    <property type="match status" value="1"/>
</dbReference>
<dbReference type="NCBIfam" id="TIGR01016">
    <property type="entry name" value="sucCoAbeta"/>
    <property type="match status" value="1"/>
</dbReference>
<dbReference type="FunFam" id="3.30.470.20:FF:000002">
    <property type="entry name" value="Succinate--CoA ligase [ADP-forming] subunit beta"/>
    <property type="match status" value="1"/>
</dbReference>
<dbReference type="GO" id="GO:0006104">
    <property type="term" value="P:succinyl-CoA metabolic process"/>
    <property type="evidence" value="ECO:0007669"/>
    <property type="project" value="TreeGrafter"/>
</dbReference>
<comment type="caution">
    <text evidence="7">Lacks conserved residue(s) required for the propagation of feature annotation.</text>
</comment>
<dbReference type="EC" id="6.2.1.5" evidence="7"/>
<dbReference type="InterPro" id="IPR005809">
    <property type="entry name" value="Succ_CoA_ligase-like_bsu"/>
</dbReference>
<evidence type="ECO:0000256" key="1">
    <source>
        <dbReference type="ARBA" id="ARBA00009182"/>
    </source>
</evidence>
<comment type="caution">
    <text evidence="10">The sequence shown here is derived from an EMBL/GenBank/DDBJ whole genome shotgun (WGS) entry which is preliminary data.</text>
</comment>
<evidence type="ECO:0000256" key="5">
    <source>
        <dbReference type="ARBA" id="ARBA00022741"/>
    </source>
</evidence>
<dbReference type="InterPro" id="IPR016102">
    <property type="entry name" value="Succinyl-CoA_synth-like"/>
</dbReference>
<keyword evidence="4 7" id="KW-0479">Metal-binding</keyword>
<dbReference type="GO" id="GO:0005829">
    <property type="term" value="C:cytosol"/>
    <property type="evidence" value="ECO:0007669"/>
    <property type="project" value="TreeGrafter"/>
</dbReference>
<dbReference type="PANTHER" id="PTHR11815:SF10">
    <property type="entry name" value="SUCCINATE--COA LIGASE [GDP-FORMING] SUBUNIT BETA, MITOCHONDRIAL"/>
    <property type="match status" value="1"/>
</dbReference>
<feature type="domain" description="ATP-grasp fold succinyl-CoA synthetase-type" evidence="9">
    <location>
        <begin position="3"/>
        <end position="210"/>
    </location>
</feature>
<dbReference type="GO" id="GO:0042709">
    <property type="term" value="C:succinate-CoA ligase complex"/>
    <property type="evidence" value="ECO:0007669"/>
    <property type="project" value="TreeGrafter"/>
</dbReference>
<feature type="binding site" evidence="7">
    <location>
        <position position="222"/>
    </location>
    <ligand>
        <name>Mg(2+)</name>
        <dbReference type="ChEBI" id="CHEBI:18420"/>
    </ligand>
</feature>
<dbReference type="EMBL" id="NOXX01000210">
    <property type="protein sequence ID" value="OYQ42900.1"/>
    <property type="molecule type" value="Genomic_DNA"/>
</dbReference>
<reference evidence="10 11" key="1">
    <citation type="submission" date="2017-07" db="EMBL/GenBank/DDBJ databases">
        <title>Flavobacterium cyanobacteriorum sp. nov., isolated from cyanobacterial aggregates in a eutrophic lake.</title>
        <authorList>
            <person name="Cai H."/>
        </authorList>
    </citation>
    <scope>NUCLEOTIDE SEQUENCE [LARGE SCALE GENOMIC DNA]</scope>
    <source>
        <strain evidence="10 11">TH167</strain>
    </source>
</reference>
<feature type="binding site" evidence="7">
    <location>
        <position position="106"/>
    </location>
    <ligand>
        <name>ATP</name>
        <dbReference type="ChEBI" id="CHEBI:30616"/>
    </ligand>
</feature>
<dbReference type="Proteomes" id="UP000216035">
    <property type="component" value="Unassembled WGS sequence"/>
</dbReference>
<keyword evidence="11" id="KW-1185">Reference proteome</keyword>
<comment type="cofactor">
    <cofactor evidence="7">
        <name>Mg(2+)</name>
        <dbReference type="ChEBI" id="CHEBI:18420"/>
    </cofactor>
    <text evidence="7">Binds 1 Mg(2+) ion per subunit.</text>
</comment>
<comment type="catalytic activity">
    <reaction evidence="7">
        <text>succinate + ATP + CoA = succinyl-CoA + ADP + phosphate</text>
        <dbReference type="Rhea" id="RHEA:17661"/>
        <dbReference type="ChEBI" id="CHEBI:30031"/>
        <dbReference type="ChEBI" id="CHEBI:30616"/>
        <dbReference type="ChEBI" id="CHEBI:43474"/>
        <dbReference type="ChEBI" id="CHEBI:57287"/>
        <dbReference type="ChEBI" id="CHEBI:57292"/>
        <dbReference type="ChEBI" id="CHEBI:456216"/>
        <dbReference type="EC" id="6.2.1.5"/>
    </reaction>
</comment>
<feature type="binding site" evidence="7">
    <location>
        <position position="208"/>
    </location>
    <ligand>
        <name>Mg(2+)</name>
        <dbReference type="ChEBI" id="CHEBI:18420"/>
    </ligand>
</feature>
<dbReference type="GO" id="GO:0004775">
    <property type="term" value="F:succinate-CoA ligase (ADP-forming) activity"/>
    <property type="evidence" value="ECO:0007669"/>
    <property type="project" value="UniProtKB-UniRule"/>
</dbReference>
<feature type="binding site" evidence="7">
    <location>
        <position position="273"/>
    </location>
    <ligand>
        <name>substrate</name>
        <note>ligand shared with subunit alpha</note>
    </ligand>
</feature>
<dbReference type="SUPFAM" id="SSF56059">
    <property type="entry name" value="Glutathione synthetase ATP-binding domain-like"/>
    <property type="match status" value="1"/>
</dbReference>
<keyword evidence="5 7" id="KW-0547">Nucleotide-binding</keyword>
<dbReference type="InterPro" id="IPR005811">
    <property type="entry name" value="SUCC_ACL_C"/>
</dbReference>
<organism evidence="10 11">
    <name type="scientific">Flavobacterium aurantiibacter</name>
    <dbReference type="NCBI Taxonomy" id="2023067"/>
    <lineage>
        <taxon>Bacteria</taxon>
        <taxon>Pseudomonadati</taxon>
        <taxon>Bacteroidota</taxon>
        <taxon>Flavobacteriia</taxon>
        <taxon>Flavobacteriales</taxon>
        <taxon>Flavobacteriaceae</taxon>
        <taxon>Flavobacterium</taxon>
    </lineage>
</organism>
<protein>
    <recommendedName>
        <fullName evidence="7">Succinate--CoA ligase [ADP-forming] subunit beta</fullName>
        <ecNumber evidence="7">6.2.1.5</ecNumber>
    </recommendedName>
    <alternativeName>
        <fullName evidence="7">Succinyl-CoA synthetase subunit beta</fullName>
        <shortName evidence="7">SCS-beta</shortName>
    </alternativeName>
</protein>
<evidence type="ECO:0000256" key="7">
    <source>
        <dbReference type="HAMAP-Rule" id="MF_00558"/>
    </source>
</evidence>
<evidence type="ECO:0000259" key="9">
    <source>
        <dbReference type="Pfam" id="PF08442"/>
    </source>
</evidence>
<dbReference type="Gene3D" id="3.30.1490.20">
    <property type="entry name" value="ATP-grasp fold, A domain"/>
    <property type="match status" value="1"/>
</dbReference>
<keyword evidence="2 7" id="KW-0816">Tricarboxylic acid cycle</keyword>
<gene>
    <name evidence="7" type="primary">sucC</name>
    <name evidence="10" type="ORF">CHX27_11425</name>
</gene>
<dbReference type="GO" id="GO:0004776">
    <property type="term" value="F:succinate-CoA ligase (GDP-forming) activity"/>
    <property type="evidence" value="ECO:0007669"/>
    <property type="project" value="RHEA"/>
</dbReference>
<dbReference type="InterPro" id="IPR013815">
    <property type="entry name" value="ATP_grasp_subdomain_1"/>
</dbReference>
<keyword evidence="7" id="KW-0067">ATP-binding</keyword>
<dbReference type="OrthoDB" id="9802602at2"/>
<dbReference type="FunFam" id="3.40.50.261:FF:000001">
    <property type="entry name" value="Succinate--CoA ligase [ADP-forming] subunit beta"/>
    <property type="match status" value="1"/>
</dbReference>
<feature type="binding site" evidence="7">
    <location>
        <begin position="330"/>
        <end position="332"/>
    </location>
    <ligand>
        <name>substrate</name>
        <note>ligand shared with subunit alpha</note>
    </ligand>
</feature>
<sequence>MDIHEYQGKEILASYGVKVQRGYVANNPVEAVAVAKQLTAETGTGWHVIKAQIHAGGRGKGGGVKLAKNLQQVEELAEQIIGMSLITPQTPPEGKRVHKVLIAEDVYYPGESETKEFYMSVLLNRSKGRNMIMYSTEGGMDIEEVAEHTPHLIFTEEIDPAYGLQAFQARQIAFNLGLSGTAFKEMVNFVQALYNAYIGSDASMFEINPVLKTSDNKIIAVDAKVNLDDNALYRHPNLAELRDVREENPIEVEAKAAGLNYVDLDGTVGCMVNGAGLAMATMDLIKYAGFEPANFLDVGGTADAKRVELAFRIILRDPNVKAILINIFGGIVRCDRVAQGVIDAYKNMGDSIKVPIIVRLQGTNAELAKEMIDNSGMPILSAVQFQEAADQVQKALS</sequence>
<evidence type="ECO:0000313" key="11">
    <source>
        <dbReference type="Proteomes" id="UP000216035"/>
    </source>
</evidence>
<comment type="pathway">
    <text evidence="7">Carbohydrate metabolism; tricarboxylic acid cycle; succinate from succinyl-CoA (ligase route): step 1/1.</text>
</comment>
<feature type="binding site" evidence="7">
    <location>
        <position position="116"/>
    </location>
    <ligand>
        <name>ATP</name>
        <dbReference type="ChEBI" id="CHEBI:30616"/>
    </ligand>
</feature>
<name>A0A255ZQE3_9FLAO</name>
<dbReference type="SUPFAM" id="SSF52210">
    <property type="entry name" value="Succinyl-CoA synthetase domains"/>
    <property type="match status" value="1"/>
</dbReference>
<dbReference type="GO" id="GO:0005524">
    <property type="term" value="F:ATP binding"/>
    <property type="evidence" value="ECO:0007669"/>
    <property type="project" value="UniProtKB-UniRule"/>
</dbReference>
<proteinExistence type="inferred from homology"/>
<accession>A0A255ZQE3</accession>
<dbReference type="NCBIfam" id="NF001913">
    <property type="entry name" value="PRK00696.1"/>
    <property type="match status" value="1"/>
</dbReference>
<comment type="function">
    <text evidence="7">Succinyl-CoA synthetase functions in the citric acid cycle (TCA), coupling the hydrolysis of succinyl-CoA to the synthesis of either ATP or GTP and thus represents the only step of substrate-level phosphorylation in the TCA. The beta subunit provides nucleotide specificity of the enzyme and binds the substrate succinate, while the binding sites for coenzyme A and phosphate are found in the alpha subunit.</text>
</comment>
<keyword evidence="3 7" id="KW-0436">Ligase</keyword>
<feature type="binding site" evidence="7">
    <location>
        <position position="50"/>
    </location>
    <ligand>
        <name>ATP</name>
        <dbReference type="ChEBI" id="CHEBI:30616"/>
    </ligand>
</feature>
<evidence type="ECO:0000256" key="4">
    <source>
        <dbReference type="ARBA" id="ARBA00022723"/>
    </source>
</evidence>
<dbReference type="AlphaFoldDB" id="A0A255ZQE3"/>
<evidence type="ECO:0000256" key="6">
    <source>
        <dbReference type="ARBA" id="ARBA00022842"/>
    </source>
</evidence>
<dbReference type="Pfam" id="PF08442">
    <property type="entry name" value="ATP-grasp_2"/>
    <property type="match status" value="1"/>
</dbReference>
<dbReference type="GO" id="GO:0006099">
    <property type="term" value="P:tricarboxylic acid cycle"/>
    <property type="evidence" value="ECO:0007669"/>
    <property type="project" value="UniProtKB-UniRule"/>
</dbReference>
<dbReference type="PANTHER" id="PTHR11815">
    <property type="entry name" value="SUCCINYL-COA SYNTHETASE BETA CHAIN"/>
    <property type="match status" value="1"/>
</dbReference>
<dbReference type="RefSeq" id="WP_094486911.1">
    <property type="nucleotide sequence ID" value="NZ_NOXX01000210.1"/>
</dbReference>
<dbReference type="FunFam" id="3.30.1490.20:FF:000002">
    <property type="entry name" value="Succinate--CoA ligase [ADP-forming] subunit beta"/>
    <property type="match status" value="1"/>
</dbReference>
<comment type="subunit">
    <text evidence="7">Heterotetramer of two alpha and two beta subunits.</text>
</comment>
<feature type="binding site" evidence="7">
    <location>
        <begin position="57"/>
        <end position="59"/>
    </location>
    <ligand>
        <name>ATP</name>
        <dbReference type="ChEBI" id="CHEBI:30616"/>
    </ligand>
</feature>
<dbReference type="UniPathway" id="UPA00223">
    <property type="reaction ID" value="UER00999"/>
</dbReference>
<evidence type="ECO:0000256" key="2">
    <source>
        <dbReference type="ARBA" id="ARBA00022532"/>
    </source>
</evidence>
<comment type="similarity">
    <text evidence="1 7">Belongs to the succinate/malate CoA ligase beta subunit family.</text>
</comment>